<evidence type="ECO:0000313" key="13">
    <source>
        <dbReference type="EMBL" id="KNG83313.1"/>
    </source>
</evidence>
<dbReference type="SUPFAM" id="SSF51735">
    <property type="entry name" value="NAD(P)-binding Rossmann-fold domains"/>
    <property type="match status" value="2"/>
</dbReference>
<dbReference type="GO" id="GO:0016651">
    <property type="term" value="F:oxidoreductase activity, acting on NAD(P)H"/>
    <property type="evidence" value="ECO:0007669"/>
    <property type="project" value="TreeGrafter"/>
</dbReference>
<dbReference type="Pfam" id="PF00107">
    <property type="entry name" value="ADH_zinc_N"/>
    <property type="match status" value="2"/>
</dbReference>
<feature type="domain" description="Enoyl reductase (ER)" evidence="12">
    <location>
        <begin position="411"/>
        <end position="715"/>
    </location>
</feature>
<comment type="caution">
    <text evidence="13">The sequence shown here is derived from an EMBL/GenBank/DDBJ whole genome shotgun (WGS) entry which is preliminary data.</text>
</comment>
<evidence type="ECO:0000313" key="14">
    <source>
        <dbReference type="Proteomes" id="UP000037505"/>
    </source>
</evidence>
<evidence type="ECO:0000256" key="9">
    <source>
        <dbReference type="ARBA" id="ARBA00024074"/>
    </source>
</evidence>
<dbReference type="Gene3D" id="3.90.180.10">
    <property type="entry name" value="Medium-chain alcohol dehydrogenases, catalytic domain"/>
    <property type="match status" value="2"/>
</dbReference>
<dbReference type="InterPro" id="IPR002328">
    <property type="entry name" value="ADH_Zn_CS"/>
</dbReference>
<dbReference type="InterPro" id="IPR013149">
    <property type="entry name" value="ADH-like_C"/>
</dbReference>
<dbReference type="GO" id="GO:0070402">
    <property type="term" value="F:NADPH binding"/>
    <property type="evidence" value="ECO:0007669"/>
    <property type="project" value="TreeGrafter"/>
</dbReference>
<dbReference type="Pfam" id="PF08240">
    <property type="entry name" value="ADH_N"/>
    <property type="match status" value="2"/>
</dbReference>
<dbReference type="InterPro" id="IPR014189">
    <property type="entry name" value="Quinone_OxRdtase_PIG3"/>
</dbReference>
<dbReference type="SUPFAM" id="SSF50129">
    <property type="entry name" value="GroES-like"/>
    <property type="match status" value="2"/>
</dbReference>
<dbReference type="GeneID" id="26809382"/>
<sequence>MTTNPTPQFEGWLGHDPTSADGKMIWGPYTPKTWDETDIDIKITHCSVCSSDLSTLRSSWSPAEYPCCVGHEIVGVAMRVGSGVTNGISVGDRVAVGPQSDACLCRRGVCQECASGRENYCHVHLTGTYNGRYLSGDKSFGGFGRYHRAPSHFVFRVPDGLPSAYAAPMMCAGLTTYSALTRNGCGRGKNVGIIGIGGLGHFGILWAKALGAEKVVAISRRSNKREDAVRLGADEYVATEEDADWAAAHKMTLDLLICTVSSSQMPIESYLTCLRTDGCFVQIGLPEDKFPPFRAGLLASRSAKVAGSFIGAPHEIREMLQLAVDKSVVPWVTERPMKEANAAIVDMAKGAARYRYLRHPRYLILPKIHYKTNILTCAFQPLRTFWLAYLPSNKQVTMSEMRAVVVKGGKGPADAMSIQQIPKPTPSAGQALIKIKAFGLNRMDLLQREGLYPLPPQAPETMGVEFSGTVESVNASAECAFKVGDAVFGLAYGGAYAEYIVVDTGMLVHKPAEISWEQAACVPETWITASQALHIIGQFQPGRSVLWHAGASSVSICGIQLAKAEGAKAIYATAGSQEKCDFLVNELGVTAAFNYKTQDWAAEIKKVTNGAGGNIDVAARDGRIVLLGLMSGTKLPNGVDIGGLLFKRLRVEGSTLRSRELEYQRKLRDSMVEHVLPRLKDGTFKVFVEKVFPFTEIVQAHKLLESNQTRGKLACVI</sequence>
<keyword evidence="5 11" id="KW-0479">Metal-binding</keyword>
<reference evidence="13 14" key="1">
    <citation type="submission" date="2014-06" db="EMBL/GenBank/DDBJ databases">
        <title>The Genome of the Aflatoxigenic Filamentous Fungus Aspergillus nomius.</title>
        <authorList>
            <person name="Moore M.G."/>
            <person name="Shannon B.M."/>
            <person name="Brian M.M."/>
        </authorList>
    </citation>
    <scope>NUCLEOTIDE SEQUENCE [LARGE SCALE GENOMIC DNA]</scope>
    <source>
        <strain evidence="13 14">NRRL 13137</strain>
    </source>
</reference>
<evidence type="ECO:0000256" key="5">
    <source>
        <dbReference type="ARBA" id="ARBA00022723"/>
    </source>
</evidence>
<name>A0A0L1IVV0_ASPN3</name>
<dbReference type="InterPro" id="IPR020843">
    <property type="entry name" value="ER"/>
</dbReference>
<dbReference type="PROSITE" id="PS00059">
    <property type="entry name" value="ADH_ZINC"/>
    <property type="match status" value="1"/>
</dbReference>
<keyword evidence="4" id="KW-0597">Phosphoprotein</keyword>
<comment type="cofactor">
    <cofactor evidence="1 11">
        <name>Zn(2+)</name>
        <dbReference type="ChEBI" id="CHEBI:29105"/>
    </cofactor>
</comment>
<dbReference type="AlphaFoldDB" id="A0A0L1IVV0"/>
<dbReference type="GO" id="GO:0008106">
    <property type="term" value="F:alcohol dehydrogenase (NADP+) activity"/>
    <property type="evidence" value="ECO:0007669"/>
    <property type="project" value="UniProtKB-EC"/>
</dbReference>
<dbReference type="InterPro" id="IPR013154">
    <property type="entry name" value="ADH-like_N"/>
</dbReference>
<comment type="similarity">
    <text evidence="2 11">Belongs to the zinc-containing alcohol dehydrogenase family.</text>
</comment>
<keyword evidence="8" id="KW-0560">Oxidoreductase</keyword>
<evidence type="ECO:0000256" key="1">
    <source>
        <dbReference type="ARBA" id="ARBA00001947"/>
    </source>
</evidence>
<dbReference type="PANTHER" id="PTHR48106:SF18">
    <property type="entry name" value="QUINONE OXIDOREDUCTASE PIG3"/>
    <property type="match status" value="1"/>
</dbReference>
<dbReference type="InterPro" id="IPR011032">
    <property type="entry name" value="GroES-like_sf"/>
</dbReference>
<evidence type="ECO:0000256" key="8">
    <source>
        <dbReference type="ARBA" id="ARBA00023002"/>
    </source>
</evidence>
<dbReference type="FunFam" id="3.40.50.720:FF:000158">
    <property type="entry name" value="Zinc-binding alcohol dehydrogenase"/>
    <property type="match status" value="1"/>
</dbReference>
<dbReference type="EC" id="1.1.1.2" evidence="9"/>
<evidence type="ECO:0000256" key="11">
    <source>
        <dbReference type="RuleBase" id="RU361277"/>
    </source>
</evidence>
<dbReference type="CDD" id="cd05276">
    <property type="entry name" value="p53_inducible_oxidoreductase"/>
    <property type="match status" value="1"/>
</dbReference>
<dbReference type="Proteomes" id="UP000037505">
    <property type="component" value="Unassembled WGS sequence"/>
</dbReference>
<dbReference type="CDD" id="cd05283">
    <property type="entry name" value="CAD1"/>
    <property type="match status" value="1"/>
</dbReference>
<evidence type="ECO:0000259" key="12">
    <source>
        <dbReference type="SMART" id="SM00829"/>
    </source>
</evidence>
<protein>
    <recommendedName>
        <fullName evidence="9">alcohol dehydrogenase (NADP(+))</fullName>
        <ecNumber evidence="9">1.1.1.2</ecNumber>
    </recommendedName>
</protein>
<proteinExistence type="inferred from homology"/>
<organism evidence="13 14">
    <name type="scientific">Aspergillus nomiae NRRL (strain ATCC 15546 / NRRL 13137 / CBS 260.88 / M93)</name>
    <dbReference type="NCBI Taxonomy" id="1509407"/>
    <lineage>
        <taxon>Eukaryota</taxon>
        <taxon>Fungi</taxon>
        <taxon>Dikarya</taxon>
        <taxon>Ascomycota</taxon>
        <taxon>Pezizomycotina</taxon>
        <taxon>Eurotiomycetes</taxon>
        <taxon>Eurotiomycetidae</taxon>
        <taxon>Eurotiales</taxon>
        <taxon>Aspergillaceae</taxon>
        <taxon>Aspergillus</taxon>
        <taxon>Aspergillus subgen. Circumdati</taxon>
    </lineage>
</organism>
<comment type="subunit">
    <text evidence="3">Homodimer.</text>
</comment>
<keyword evidence="7" id="KW-0521">NADP</keyword>
<evidence type="ECO:0000256" key="7">
    <source>
        <dbReference type="ARBA" id="ARBA00022857"/>
    </source>
</evidence>
<dbReference type="InterPro" id="IPR047109">
    <property type="entry name" value="CAD-like"/>
</dbReference>
<dbReference type="GO" id="GO:0006066">
    <property type="term" value="P:alcohol metabolic process"/>
    <property type="evidence" value="ECO:0007669"/>
    <property type="project" value="UniProtKB-ARBA"/>
</dbReference>
<keyword evidence="6 11" id="KW-0862">Zinc</keyword>
<dbReference type="Gene3D" id="3.40.50.720">
    <property type="entry name" value="NAD(P)-binding Rossmann-like Domain"/>
    <property type="match status" value="2"/>
</dbReference>
<keyword evidence="14" id="KW-1185">Reference proteome</keyword>
<dbReference type="STRING" id="1509407.A0A0L1IVV0"/>
<accession>A0A0L1IVV0</accession>
<dbReference type="EMBL" id="JNOM01000277">
    <property type="protein sequence ID" value="KNG83313.1"/>
    <property type="molecule type" value="Genomic_DNA"/>
</dbReference>
<evidence type="ECO:0000256" key="4">
    <source>
        <dbReference type="ARBA" id="ARBA00022553"/>
    </source>
</evidence>
<comment type="catalytic activity">
    <reaction evidence="10">
        <text>a primary alcohol + NADP(+) = an aldehyde + NADPH + H(+)</text>
        <dbReference type="Rhea" id="RHEA:15937"/>
        <dbReference type="ChEBI" id="CHEBI:15378"/>
        <dbReference type="ChEBI" id="CHEBI:15734"/>
        <dbReference type="ChEBI" id="CHEBI:17478"/>
        <dbReference type="ChEBI" id="CHEBI:57783"/>
        <dbReference type="ChEBI" id="CHEBI:58349"/>
        <dbReference type="EC" id="1.1.1.2"/>
    </reaction>
    <physiologicalReaction direction="left-to-right" evidence="10">
        <dbReference type="Rhea" id="RHEA:15938"/>
    </physiologicalReaction>
    <physiologicalReaction direction="right-to-left" evidence="10">
        <dbReference type="Rhea" id="RHEA:15939"/>
    </physiologicalReaction>
</comment>
<dbReference type="InterPro" id="IPR036291">
    <property type="entry name" value="NAD(P)-bd_dom_sf"/>
</dbReference>
<gene>
    <name evidence="13" type="ORF">ANOM_007578</name>
</gene>
<dbReference type="OrthoDB" id="1879366at2759"/>
<evidence type="ECO:0000256" key="10">
    <source>
        <dbReference type="ARBA" id="ARBA00050997"/>
    </source>
</evidence>
<dbReference type="RefSeq" id="XP_015404236.1">
    <property type="nucleotide sequence ID" value="XM_015552834.1"/>
</dbReference>
<dbReference type="PANTHER" id="PTHR48106">
    <property type="entry name" value="QUINONE OXIDOREDUCTASE PIG3-RELATED"/>
    <property type="match status" value="1"/>
</dbReference>
<dbReference type="SMART" id="SM00829">
    <property type="entry name" value="PKS_ER"/>
    <property type="match status" value="1"/>
</dbReference>
<evidence type="ECO:0000256" key="3">
    <source>
        <dbReference type="ARBA" id="ARBA00011738"/>
    </source>
</evidence>
<dbReference type="GO" id="GO:0008270">
    <property type="term" value="F:zinc ion binding"/>
    <property type="evidence" value="ECO:0007669"/>
    <property type="project" value="InterPro"/>
</dbReference>
<evidence type="ECO:0000256" key="6">
    <source>
        <dbReference type="ARBA" id="ARBA00022833"/>
    </source>
</evidence>
<evidence type="ECO:0000256" key="2">
    <source>
        <dbReference type="ARBA" id="ARBA00008072"/>
    </source>
</evidence>